<name>A0A336KCC2_CULSO</name>
<dbReference type="Gene3D" id="1.10.1540.10">
    <property type="entry name" value="BEACH domain"/>
    <property type="match status" value="1"/>
</dbReference>
<evidence type="ECO:0000313" key="7">
    <source>
        <dbReference type="EMBL" id="SSX22464.1"/>
    </source>
</evidence>
<sequence length="2659" mass="302810">MDNKEYIFKSWLEYTTKNEELYFRQFVAGFVGIWEEKIIIDFDKNPPLWNQIKSEGPSLQRLPEELLPAIEKFLIISRDEIENGKADVEKLNEIILLMKCLTIICRHFDNIETIYTSSFITNSIGLCNHLIQRILNQNLELNADVLRLIKSTCHFFEAIYDPFLTWRSHLQNHPADFTKINYNVNKLHAEIIPFIYYCFQSENIGQYPEIGVQLLNVLSAIVCGSQQNGLRAISPATISIIILLISKWECDAYLRKTALDCFSIMTLVLQKTSPELRQIDLPTIFQMYVNAIQDLLKCDHFSGTKIQEVNFKITDEDENMRGKNLLDINALRSIIENIQNLMTDEGKIPVKIIEWIPDMIEDEQNYVTETILTICTKSMQCKRMICEEKCITKICGTLMKHQSLSPRCILNLINLVEELAKFNVYSVEVKHLFKLLKVEANFEYRKQLLETILKISQSRLTLGVRPNEFLDIQTDVNGITVPDIRKWDSSHGFVFHIWLRLDPFEIDDPNFNYRRHVFSLTTSLGNGFEFFIQKNGNFVVSVVTRKEVLTATVSSVQLLIGNWHSITISVIPPKRLFSYYQINVYMDGHQKLGSTMKFVAFHEPFIYCSIGAPFNKVRRPSHTKHVLKRMDEVCDSPPHIEKNKSIFPNLFEKALPGLVTQNSLTSYLSLQSLKSSSSLDPSVKPISSGMQDTVFGELVCLKGQIGSVILAESSINLKVLFDAGPNFANIIATDLIESFDAGSRFVFCYSPAACADGLCLDLAPGNKFNGHVMENYCHAVSIQDSLSAVGGVLALMPILHQIIENPQVYTSSIELISLDSDGEKTPVKEPTETDWEVLNNASLQDAKITKNPIACFLCLVRNFISNHELNQECILKEDAIAIIGSLLMKCDKNLFDVHVLMAMQLLIEAIQNDMPVANLDLLHTFYRDIVFDFRIWARTQFQIIIGHIQYIQAIIKEDRKYFRKNYGIQFMLDVIMEYFTTNDNLSTSDIKTIREAIFRIVKYFFLKDVNIKEIATLLAFISNIRKETVMLETLTMLNSLLESKNCKDQMYLLMYEPQIGELLYALLIEKAYSTQVHQAVLKVINCILATKKVSTRHKGNLKLHDSSIDSKTLYPGLFSYILPLKLEPNIILTLLDQTLASDSESGYAGALCLIYHLHLADLNLKLDVARRMLTTTFIRNKSPQIIAKQVGWQESLARLLIKRPAEVLHMEKKNMILPDMEEIVKNETESVNTGDLIIFDEESMEFKITETLKLTKVSELANVIENEVKELATGATDVFVGQITSAYSVIRQKTSDIQDTFESLALGNFDDIHKKKSLSHMNSSDENMSFDETLSVTPASFNTMEDSSTSRTNSNSPVFKYFDQSSVDDEETLVYLVSNILFTILWRGVENTDDTWRERGQVMACIYLIALNNELYCSHLSLRLRLLEMGIQATLMDLADSTNQSVVHQQNAAQLLRLTYDLVVLYPNEDDSKKCSTKLLDGVLSVLDSLMVFQKSANDDWSEMIMICLGLLLKLTANPSSDIVAMATAKLHALLQSRQIQSPKESGYLIYSLNQGLSTAIELGNPDLYSFLMPVMKAMLEKTKDVFELSTNTPDLPDISTGPVFFQDFQSYATSKQWQNFIEKKIKPYYLAYDKDVTDTLSEPLNTFWAECFETCKETSNKRVNMQMESRRKFNERIWLPWRMRQSEENARLNQKFNQQKAKDLSTDRRWHILKRYLYGSKGTWFKKEPIEEYWKLSHHENLARMRLKLEPNLYHDPHTAAANLRDNTAQLSATRVSTEINIAPSVLGDENIDEESIQIEEEIKANMEAQAPETSGKEKVVIQQECELITLMMRVKGRLDVTTNQFIFTDLSPNTEDGTKHDFRFNIQQLREVHLRKFNLRRSALEMFLVDQTSYFLNFTTKTRNKIYSKILSLQPPNILYGSGRSPSELLKSSGYTQKWINREISNFEYLMHLNTIAGRSYNDLSQYPVFPWILADYTSDELDLTKPETFRDLSRPIGVINPKNEAEVRAKYEGFEDPSGMIPKFHYGTHYSNSAGVLHYMIRVEPFTSLHIELQSGRFDVADRQFHSIPQTWKLLMDNPNDVKELIPEFFYFPEFLKNTNKFDLGTLQNSKERVNDVVLPPWAKNAEDFITIHRRALESEYVSKNLHNWIDLIFGYKQKGPRAVEALNIFYYCSYEGAVDLDKIKDDKEREAVEGMINNFGQTPSQLLREPHPKRLTIDECLAKLIRLELKRPDFTQFLDRVTNLQCDLSNDKDPVIFLSTPRSPPRSFLQTSPDYLISVTKNGILGCHSWLSFDKDKGFLLEIDATTTNLKNRKRIVGPFHPSLKLCSNVFAVSSDGKYLYAGGIWDNSLRVFNTSRGKVVASVIKHFNVVTCVALDTCGSYLVTGSKDCTCIIWSLQNASVKATSAVGTTSNQNPSALGGQVVHHHHHSMHHPQMNVAINSNSFNNVPKPIHTLYGHDVEVSCVAIMTELDLVVSGSKDGAVNVYTIEEGQYVRTIRPIGCMGPEVEISYLTLSYQGHIAFSAVDYKSHSVHVYSINGVSLGSKYVAGRVTGLTTAGEHLVVSDDAGDITMSRLYGLKPVFDIPLHIPTQTIVVTPGNTHMLVPLRDGSLSVVGVTHPNTKKHALKNPANNACKDILILLIFYLTSSHLNSLEL</sequence>
<dbReference type="GO" id="GO:0019901">
    <property type="term" value="F:protein kinase binding"/>
    <property type="evidence" value="ECO:0007669"/>
    <property type="project" value="TreeGrafter"/>
</dbReference>
<reference evidence="7" key="2">
    <citation type="submission" date="2018-07" db="EMBL/GenBank/DDBJ databases">
        <authorList>
            <person name="Quirk P.G."/>
            <person name="Krulwich T.A."/>
        </authorList>
    </citation>
    <scope>NUCLEOTIDE SEQUENCE</scope>
</reference>
<dbReference type="Pfam" id="PF20426">
    <property type="entry name" value="NBCH_WD40"/>
    <property type="match status" value="1"/>
</dbReference>
<dbReference type="SUPFAM" id="SSF81837">
    <property type="entry name" value="BEACH domain"/>
    <property type="match status" value="1"/>
</dbReference>
<dbReference type="EMBL" id="UFQT01000257">
    <property type="protein sequence ID" value="SSX22464.1"/>
    <property type="molecule type" value="Genomic_DNA"/>
</dbReference>
<dbReference type="SUPFAM" id="SSF50978">
    <property type="entry name" value="WD40 repeat-like"/>
    <property type="match status" value="1"/>
</dbReference>
<dbReference type="Gene3D" id="2.130.10.10">
    <property type="entry name" value="YVTN repeat-like/Quinoprotein amine dehydrogenase"/>
    <property type="match status" value="2"/>
</dbReference>
<evidence type="ECO:0000259" key="4">
    <source>
        <dbReference type="PROSITE" id="PS50197"/>
    </source>
</evidence>
<dbReference type="GO" id="GO:0005829">
    <property type="term" value="C:cytosol"/>
    <property type="evidence" value="ECO:0007669"/>
    <property type="project" value="TreeGrafter"/>
</dbReference>
<dbReference type="SUPFAM" id="SSF48371">
    <property type="entry name" value="ARM repeat"/>
    <property type="match status" value="2"/>
</dbReference>
<evidence type="ECO:0000259" key="5">
    <source>
        <dbReference type="PROSITE" id="PS51783"/>
    </source>
</evidence>
<dbReference type="InterPro" id="IPR023362">
    <property type="entry name" value="PH-BEACH_dom"/>
</dbReference>
<feature type="domain" description="BEACH-type PH" evidence="5">
    <location>
        <begin position="1816"/>
        <end position="1913"/>
    </location>
</feature>
<dbReference type="InterPro" id="IPR046851">
    <property type="entry name" value="NBCH_WD40"/>
</dbReference>
<dbReference type="InterPro" id="IPR011993">
    <property type="entry name" value="PH-like_dom_sf"/>
</dbReference>
<dbReference type="CDD" id="cd01201">
    <property type="entry name" value="PH_BEACH"/>
    <property type="match status" value="1"/>
</dbReference>
<feature type="repeat" description="WD" evidence="3">
    <location>
        <begin position="2459"/>
        <end position="2500"/>
    </location>
</feature>
<keyword evidence="2" id="KW-0677">Repeat</keyword>
<dbReference type="InterPro" id="IPR016024">
    <property type="entry name" value="ARM-type_fold"/>
</dbReference>
<dbReference type="Pfam" id="PF02138">
    <property type="entry name" value="Beach"/>
    <property type="match status" value="1"/>
</dbReference>
<evidence type="ECO:0000256" key="3">
    <source>
        <dbReference type="PROSITE-ProRule" id="PRU00221"/>
    </source>
</evidence>
<dbReference type="InterPro" id="IPR015943">
    <property type="entry name" value="WD40/YVTN_repeat-like_dom_sf"/>
</dbReference>
<dbReference type="SMART" id="SM01026">
    <property type="entry name" value="Beach"/>
    <property type="match status" value="1"/>
</dbReference>
<dbReference type="SMART" id="SM00320">
    <property type="entry name" value="WD40"/>
    <property type="match status" value="3"/>
</dbReference>
<dbReference type="InterPro" id="IPR001680">
    <property type="entry name" value="WD40_rpt"/>
</dbReference>
<keyword evidence="1 3" id="KW-0853">WD repeat</keyword>
<proteinExistence type="predicted"/>
<dbReference type="VEuPathDB" id="VectorBase:CSON006833"/>
<dbReference type="InterPro" id="IPR036322">
    <property type="entry name" value="WD40_repeat_dom_sf"/>
</dbReference>
<dbReference type="EMBL" id="UFQS01000257">
    <property type="protein sequence ID" value="SSX02087.1"/>
    <property type="molecule type" value="Genomic_DNA"/>
</dbReference>
<dbReference type="InterPro" id="IPR036372">
    <property type="entry name" value="BEACH_dom_sf"/>
</dbReference>
<dbReference type="Pfam" id="PF16057">
    <property type="entry name" value="DUF4800"/>
    <property type="match status" value="1"/>
</dbReference>
<evidence type="ECO:0000313" key="6">
    <source>
        <dbReference type="EMBL" id="SSX02087.1"/>
    </source>
</evidence>
<dbReference type="GO" id="GO:0016020">
    <property type="term" value="C:membrane"/>
    <property type="evidence" value="ECO:0007669"/>
    <property type="project" value="TreeGrafter"/>
</dbReference>
<accession>A0A336KCC2</accession>
<protein>
    <submittedName>
        <fullName evidence="6">CSON006833 protein</fullName>
    </submittedName>
</protein>
<dbReference type="PROSITE" id="PS50082">
    <property type="entry name" value="WD_REPEATS_2"/>
    <property type="match status" value="2"/>
</dbReference>
<organism evidence="6">
    <name type="scientific">Culicoides sonorensis</name>
    <name type="common">Biting midge</name>
    <dbReference type="NCBI Taxonomy" id="179676"/>
    <lineage>
        <taxon>Eukaryota</taxon>
        <taxon>Metazoa</taxon>
        <taxon>Ecdysozoa</taxon>
        <taxon>Arthropoda</taxon>
        <taxon>Hexapoda</taxon>
        <taxon>Insecta</taxon>
        <taxon>Pterygota</taxon>
        <taxon>Neoptera</taxon>
        <taxon>Endopterygota</taxon>
        <taxon>Diptera</taxon>
        <taxon>Nematocera</taxon>
        <taxon>Chironomoidea</taxon>
        <taxon>Ceratopogonidae</taxon>
        <taxon>Ceratopogoninae</taxon>
        <taxon>Culicoides</taxon>
        <taxon>Monoculicoides</taxon>
    </lineage>
</organism>
<gene>
    <name evidence="6" type="primary">CSON006833</name>
</gene>
<feature type="repeat" description="WD" evidence="3">
    <location>
        <begin position="2368"/>
        <end position="2409"/>
    </location>
</feature>
<dbReference type="PROSITE" id="PS50197">
    <property type="entry name" value="BEACH"/>
    <property type="match status" value="1"/>
</dbReference>
<dbReference type="PROSITE" id="PS51783">
    <property type="entry name" value="PH_BEACH"/>
    <property type="match status" value="1"/>
</dbReference>
<dbReference type="PANTHER" id="PTHR13743">
    <property type="entry name" value="BEIGE/BEACH-RELATED"/>
    <property type="match status" value="1"/>
</dbReference>
<evidence type="ECO:0000256" key="1">
    <source>
        <dbReference type="ARBA" id="ARBA00022574"/>
    </source>
</evidence>
<dbReference type="PANTHER" id="PTHR13743:SF112">
    <property type="entry name" value="BEACH DOMAIN-CONTAINING PROTEIN"/>
    <property type="match status" value="1"/>
</dbReference>
<feature type="domain" description="BEACH" evidence="4">
    <location>
        <begin position="1926"/>
        <end position="2218"/>
    </location>
</feature>
<dbReference type="Pfam" id="PF14844">
    <property type="entry name" value="PH_BEACH"/>
    <property type="match status" value="1"/>
</dbReference>
<reference evidence="6" key="1">
    <citation type="submission" date="2018-04" db="EMBL/GenBank/DDBJ databases">
        <authorList>
            <person name="Go L.Y."/>
            <person name="Mitchell J.A."/>
        </authorList>
    </citation>
    <scope>NUCLEOTIDE SEQUENCE</scope>
    <source>
        <tissue evidence="6">Whole organism</tissue>
    </source>
</reference>
<dbReference type="CDD" id="cd06071">
    <property type="entry name" value="Beach"/>
    <property type="match status" value="1"/>
</dbReference>
<evidence type="ECO:0000256" key="2">
    <source>
        <dbReference type="ARBA" id="ARBA00022737"/>
    </source>
</evidence>
<dbReference type="InterPro" id="IPR050865">
    <property type="entry name" value="BEACH_Domain"/>
</dbReference>
<dbReference type="GO" id="GO:0008104">
    <property type="term" value="P:intracellular protein localization"/>
    <property type="evidence" value="ECO:0007669"/>
    <property type="project" value="TreeGrafter"/>
</dbReference>
<dbReference type="SUPFAM" id="SSF50729">
    <property type="entry name" value="PH domain-like"/>
    <property type="match status" value="1"/>
</dbReference>
<dbReference type="InterPro" id="IPR000409">
    <property type="entry name" value="BEACH_dom"/>
</dbReference>
<dbReference type="Gene3D" id="2.30.29.30">
    <property type="entry name" value="Pleckstrin-homology domain (PH domain)/Phosphotyrosine-binding domain (PTB)"/>
    <property type="match status" value="1"/>
</dbReference>
<dbReference type="FunFam" id="1.10.1540.10:FF:000001">
    <property type="entry name" value="neurobeachin isoform X1"/>
    <property type="match status" value="1"/>
</dbReference>